<dbReference type="OrthoDB" id="95728at2"/>
<dbReference type="PROSITE" id="PS50949">
    <property type="entry name" value="HTH_GNTR"/>
    <property type="match status" value="1"/>
</dbReference>
<dbReference type="Pfam" id="PF00392">
    <property type="entry name" value="GntR"/>
    <property type="match status" value="1"/>
</dbReference>
<proteinExistence type="predicted"/>
<dbReference type="EMBL" id="AVQI01000016">
    <property type="protein sequence ID" value="ERK04673.1"/>
    <property type="molecule type" value="Genomic_DNA"/>
</dbReference>
<dbReference type="Proteomes" id="UP000016412">
    <property type="component" value="Unassembled WGS sequence"/>
</dbReference>
<dbReference type="Pfam" id="PF07729">
    <property type="entry name" value="FCD"/>
    <property type="match status" value="1"/>
</dbReference>
<dbReference type="eggNOG" id="COG1802">
    <property type="taxonomic scope" value="Bacteria"/>
</dbReference>
<dbReference type="Proteomes" id="UP000016646">
    <property type="component" value="Unassembled WGS sequence"/>
</dbReference>
<evidence type="ECO:0000313" key="5">
    <source>
        <dbReference type="EMBL" id="ERF61211.1"/>
    </source>
</evidence>
<dbReference type="InterPro" id="IPR011711">
    <property type="entry name" value="GntR_C"/>
</dbReference>
<dbReference type="PATRIC" id="fig|1125725.3.peg.710"/>
<comment type="caution">
    <text evidence="5">The sequence shown here is derived from an EMBL/GenBank/DDBJ whole genome shotgun (WGS) entry which is preliminary data.</text>
</comment>
<dbReference type="InterPro" id="IPR000524">
    <property type="entry name" value="Tscrpt_reg_HTH_GntR"/>
</dbReference>
<dbReference type="GO" id="GO:0003677">
    <property type="term" value="F:DNA binding"/>
    <property type="evidence" value="ECO:0007669"/>
    <property type="project" value="UniProtKB-KW"/>
</dbReference>
<dbReference type="PANTHER" id="PTHR43537">
    <property type="entry name" value="TRANSCRIPTIONAL REGULATOR, GNTR FAMILY"/>
    <property type="match status" value="1"/>
</dbReference>
<dbReference type="STRING" id="1125725.HMPREF1325_1897"/>
<evidence type="ECO:0000313" key="8">
    <source>
        <dbReference type="Proteomes" id="UP000016646"/>
    </source>
</evidence>
<dbReference type="InterPro" id="IPR036390">
    <property type="entry name" value="WH_DNA-bd_sf"/>
</dbReference>
<dbReference type="InterPro" id="IPR008920">
    <property type="entry name" value="TF_FadR/GntR_C"/>
</dbReference>
<keyword evidence="3" id="KW-0804">Transcription</keyword>
<evidence type="ECO:0000259" key="4">
    <source>
        <dbReference type="PROSITE" id="PS50949"/>
    </source>
</evidence>
<evidence type="ECO:0000313" key="7">
    <source>
        <dbReference type="Proteomes" id="UP000016412"/>
    </source>
</evidence>
<dbReference type="Gene3D" id="1.10.10.10">
    <property type="entry name" value="Winged helix-like DNA-binding domain superfamily/Winged helix DNA-binding domain"/>
    <property type="match status" value="1"/>
</dbReference>
<dbReference type="EMBL" id="AUZJ01000014">
    <property type="protein sequence ID" value="ERF61211.1"/>
    <property type="molecule type" value="Genomic_DNA"/>
</dbReference>
<evidence type="ECO:0000256" key="2">
    <source>
        <dbReference type="ARBA" id="ARBA00023125"/>
    </source>
</evidence>
<dbReference type="GO" id="GO:0003700">
    <property type="term" value="F:DNA-binding transcription factor activity"/>
    <property type="evidence" value="ECO:0007669"/>
    <property type="project" value="InterPro"/>
</dbReference>
<name>U2LJS1_TRESO</name>
<dbReference type="InterPro" id="IPR036388">
    <property type="entry name" value="WH-like_DNA-bd_sf"/>
</dbReference>
<sequence length="203" mass="23625">MKYLKDTAYEIIKKNILDCKYEPGTVLNETLLIKDIGVSRTPVHNALAKLQSENLVTLIPKKGAIVCGITLKDMLEVLDIRLLLEPELVRRYGDMLDKSKLEKFIKKCERVSSLGQKLHLHMEFHSILYNSCPNRRLREILLNLESQNIRNRTYHPNEIRLNKSFSEDITIAKYVLRGDFERAAQAVRTHLEEARKFAMIKYV</sequence>
<evidence type="ECO:0000256" key="3">
    <source>
        <dbReference type="ARBA" id="ARBA00023163"/>
    </source>
</evidence>
<keyword evidence="8" id="KW-1185">Reference proteome</keyword>
<evidence type="ECO:0000256" key="1">
    <source>
        <dbReference type="ARBA" id="ARBA00023015"/>
    </source>
</evidence>
<reference evidence="7 8" key="1">
    <citation type="submission" date="2013-08" db="EMBL/GenBank/DDBJ databases">
        <authorList>
            <person name="Durkin A.S."/>
            <person name="Haft D.R."/>
            <person name="McCorrison J."/>
            <person name="Torralba M."/>
            <person name="Gillis M."/>
            <person name="Haft D.H."/>
            <person name="Methe B."/>
            <person name="Sutton G."/>
            <person name="Nelson K.E."/>
        </authorList>
    </citation>
    <scope>NUCLEOTIDE SEQUENCE [LARGE SCALE GENOMIC DNA]</scope>
    <source>
        <strain evidence="6 8">ATCC 35536</strain>
        <strain evidence="5 7">VPI DR56BR1116</strain>
    </source>
</reference>
<keyword evidence="2" id="KW-0238">DNA-binding</keyword>
<gene>
    <name evidence="6" type="ORF">HMPREF0860_1275</name>
    <name evidence="5" type="ORF">HMPREF1325_1897</name>
</gene>
<dbReference type="PANTHER" id="PTHR43537:SF5">
    <property type="entry name" value="UXU OPERON TRANSCRIPTIONAL REGULATOR"/>
    <property type="match status" value="1"/>
</dbReference>
<feature type="domain" description="HTH gntR-type" evidence="4">
    <location>
        <begin position="2"/>
        <end position="69"/>
    </location>
</feature>
<evidence type="ECO:0000313" key="6">
    <source>
        <dbReference type="EMBL" id="ERK04673.1"/>
    </source>
</evidence>
<dbReference type="RefSeq" id="WP_021329755.1">
    <property type="nucleotide sequence ID" value="NZ_AUZJ01000014.1"/>
</dbReference>
<accession>U2LJS1</accession>
<dbReference type="SMART" id="SM00345">
    <property type="entry name" value="HTH_GNTR"/>
    <property type="match status" value="1"/>
</dbReference>
<dbReference type="SMART" id="SM00895">
    <property type="entry name" value="FCD"/>
    <property type="match status" value="1"/>
</dbReference>
<protein>
    <submittedName>
        <fullName evidence="5">FCD domain protein</fullName>
    </submittedName>
</protein>
<dbReference type="AlphaFoldDB" id="U2LJS1"/>
<keyword evidence="1" id="KW-0805">Transcription regulation</keyword>
<dbReference type="SUPFAM" id="SSF48008">
    <property type="entry name" value="GntR ligand-binding domain-like"/>
    <property type="match status" value="1"/>
</dbReference>
<dbReference type="Gene3D" id="1.20.120.530">
    <property type="entry name" value="GntR ligand-binding domain-like"/>
    <property type="match status" value="1"/>
</dbReference>
<organism evidence="5 7">
    <name type="scientific">Treponema socranskii subsp. socranskii VPI DR56BR1116 = ATCC 35536</name>
    <dbReference type="NCBI Taxonomy" id="1125725"/>
    <lineage>
        <taxon>Bacteria</taxon>
        <taxon>Pseudomonadati</taxon>
        <taxon>Spirochaetota</taxon>
        <taxon>Spirochaetia</taxon>
        <taxon>Spirochaetales</taxon>
        <taxon>Treponemataceae</taxon>
        <taxon>Treponema</taxon>
    </lineage>
</organism>
<dbReference type="SUPFAM" id="SSF46785">
    <property type="entry name" value="Winged helix' DNA-binding domain"/>
    <property type="match status" value="1"/>
</dbReference>